<dbReference type="OrthoDB" id="3871178at2"/>
<organism evidence="1 2">
    <name type="scientific">Kitasatospora acidiphila</name>
    <dbReference type="NCBI Taxonomy" id="2567942"/>
    <lineage>
        <taxon>Bacteria</taxon>
        <taxon>Bacillati</taxon>
        <taxon>Actinomycetota</taxon>
        <taxon>Actinomycetes</taxon>
        <taxon>Kitasatosporales</taxon>
        <taxon>Streptomycetaceae</taxon>
        <taxon>Kitasatospora</taxon>
    </lineage>
</organism>
<dbReference type="Proteomes" id="UP000319103">
    <property type="component" value="Unassembled WGS sequence"/>
</dbReference>
<evidence type="ECO:0000313" key="1">
    <source>
        <dbReference type="EMBL" id="TQF05557.1"/>
    </source>
</evidence>
<dbReference type="EMBL" id="VIGB01000003">
    <property type="protein sequence ID" value="TQF05557.1"/>
    <property type="molecule type" value="Genomic_DNA"/>
</dbReference>
<proteinExistence type="predicted"/>
<dbReference type="AlphaFoldDB" id="A0A540W9F9"/>
<dbReference type="InterPro" id="IPR046075">
    <property type="entry name" value="DUF6093"/>
</dbReference>
<gene>
    <name evidence="1" type="ORF">E6W39_29175</name>
</gene>
<dbReference type="Pfam" id="PF19586">
    <property type="entry name" value="DUF6093"/>
    <property type="match status" value="1"/>
</dbReference>
<sequence length="154" mass="16012">MTTPTPMATVDAGGLLPASVAGLVERRLLTDIVRIYRAGAPVLNPDTGQMEPGPDTVIWEGPGAHKPAGGPGLVLRLEGQAYKDDGDSRYILFTPLSAPAAQVGDMVTVVHSDDSAAVGRVWRAMDPGESGTVQVVRSTWMRIEHVASAPGGAS</sequence>
<evidence type="ECO:0000313" key="2">
    <source>
        <dbReference type="Proteomes" id="UP000319103"/>
    </source>
</evidence>
<dbReference type="RefSeq" id="WP_141636032.1">
    <property type="nucleotide sequence ID" value="NZ_VIGB01000003.1"/>
</dbReference>
<accession>A0A540W9F9</accession>
<comment type="caution">
    <text evidence="1">The sequence shown here is derived from an EMBL/GenBank/DDBJ whole genome shotgun (WGS) entry which is preliminary data.</text>
</comment>
<reference evidence="1 2" key="1">
    <citation type="submission" date="2019-06" db="EMBL/GenBank/DDBJ databases">
        <title>Description of Kitasatospora acidophila sp. nov. isolated from pine grove soil, and reclassification of Streptomyces novaecaesareae to Kitasatospora novaeceasareae comb. nov.</title>
        <authorList>
            <person name="Kim M.J."/>
        </authorList>
    </citation>
    <scope>NUCLEOTIDE SEQUENCE [LARGE SCALE GENOMIC DNA]</scope>
    <source>
        <strain evidence="1 2">MMS16-CNU292</strain>
    </source>
</reference>
<keyword evidence="2" id="KW-1185">Reference proteome</keyword>
<protein>
    <submittedName>
        <fullName evidence="1">Uncharacterized protein</fullName>
    </submittedName>
</protein>
<name>A0A540W9F9_9ACTN</name>